<sequence>MPIIPAAAASSLLPSAS</sequence>
<dbReference type="AlphaFoldDB" id="A0A392QHG9"/>
<accession>A0A392QHG9</accession>
<dbReference type="EMBL" id="LXQA010134575">
    <property type="protein sequence ID" value="MCI23180.1"/>
    <property type="molecule type" value="Genomic_DNA"/>
</dbReference>
<protein>
    <submittedName>
        <fullName evidence="1">Uncharacterized protein</fullName>
    </submittedName>
</protein>
<comment type="caution">
    <text evidence="1">The sequence shown here is derived from an EMBL/GenBank/DDBJ whole genome shotgun (WGS) entry which is preliminary data.</text>
</comment>
<evidence type="ECO:0000313" key="1">
    <source>
        <dbReference type="EMBL" id="MCI23180.1"/>
    </source>
</evidence>
<dbReference type="Proteomes" id="UP000265520">
    <property type="component" value="Unassembled WGS sequence"/>
</dbReference>
<evidence type="ECO:0000313" key="2">
    <source>
        <dbReference type="Proteomes" id="UP000265520"/>
    </source>
</evidence>
<keyword evidence="2" id="KW-1185">Reference proteome</keyword>
<name>A0A392QHG9_9FABA</name>
<feature type="non-terminal residue" evidence="1">
    <location>
        <position position="17"/>
    </location>
</feature>
<reference evidence="1 2" key="1">
    <citation type="journal article" date="2018" name="Front. Plant Sci.">
        <title>Red Clover (Trifolium pratense) and Zigzag Clover (T. medium) - A Picture of Genomic Similarities and Differences.</title>
        <authorList>
            <person name="Dluhosova J."/>
            <person name="Istvanek J."/>
            <person name="Nedelnik J."/>
            <person name="Repkova J."/>
        </authorList>
    </citation>
    <scope>NUCLEOTIDE SEQUENCE [LARGE SCALE GENOMIC DNA]</scope>
    <source>
        <strain evidence="2">cv. 10/8</strain>
        <tissue evidence="1">Leaf</tissue>
    </source>
</reference>
<proteinExistence type="predicted"/>
<organism evidence="1 2">
    <name type="scientific">Trifolium medium</name>
    <dbReference type="NCBI Taxonomy" id="97028"/>
    <lineage>
        <taxon>Eukaryota</taxon>
        <taxon>Viridiplantae</taxon>
        <taxon>Streptophyta</taxon>
        <taxon>Embryophyta</taxon>
        <taxon>Tracheophyta</taxon>
        <taxon>Spermatophyta</taxon>
        <taxon>Magnoliopsida</taxon>
        <taxon>eudicotyledons</taxon>
        <taxon>Gunneridae</taxon>
        <taxon>Pentapetalae</taxon>
        <taxon>rosids</taxon>
        <taxon>fabids</taxon>
        <taxon>Fabales</taxon>
        <taxon>Fabaceae</taxon>
        <taxon>Papilionoideae</taxon>
        <taxon>50 kb inversion clade</taxon>
        <taxon>NPAAA clade</taxon>
        <taxon>Hologalegina</taxon>
        <taxon>IRL clade</taxon>
        <taxon>Trifolieae</taxon>
        <taxon>Trifolium</taxon>
    </lineage>
</organism>